<dbReference type="AlphaFoldDB" id="A0A494RGX9"/>
<keyword evidence="4" id="KW-1185">Reference proteome</keyword>
<feature type="compositionally biased region" description="Low complexity" evidence="1">
    <location>
        <begin position="37"/>
        <end position="53"/>
    </location>
</feature>
<feature type="signal peptide" evidence="2">
    <location>
        <begin position="1"/>
        <end position="22"/>
    </location>
</feature>
<evidence type="ECO:0000313" key="3">
    <source>
        <dbReference type="EMBL" id="AYG95747.1"/>
    </source>
</evidence>
<feature type="compositionally biased region" description="Polar residues" evidence="1">
    <location>
        <begin position="73"/>
        <end position="90"/>
    </location>
</feature>
<accession>A0A494RGX9</accession>
<name>A0A494RGX9_9CAUL</name>
<sequence>MNRSILNRLLLGASLATTAALAACEEPQPRPQPAEPPMVEEAAPVAEESAPPVTDEAPEAVEPATPVEALPTDQRTSEQTVQPESDTLFY</sequence>
<evidence type="ECO:0000313" key="4">
    <source>
        <dbReference type="Proteomes" id="UP000276984"/>
    </source>
</evidence>
<feature type="chain" id="PRO_5019752057" evidence="2">
    <location>
        <begin position="23"/>
        <end position="90"/>
    </location>
</feature>
<evidence type="ECO:0000256" key="2">
    <source>
        <dbReference type="SAM" id="SignalP"/>
    </source>
</evidence>
<organism evidence="3 4">
    <name type="scientific">Brevundimonas naejangsanensis</name>
    <dbReference type="NCBI Taxonomy" id="588932"/>
    <lineage>
        <taxon>Bacteria</taxon>
        <taxon>Pseudomonadati</taxon>
        <taxon>Pseudomonadota</taxon>
        <taxon>Alphaproteobacteria</taxon>
        <taxon>Caulobacterales</taxon>
        <taxon>Caulobacteraceae</taxon>
        <taxon>Brevundimonas</taxon>
    </lineage>
</organism>
<dbReference type="PROSITE" id="PS51257">
    <property type="entry name" value="PROKAR_LIPOPROTEIN"/>
    <property type="match status" value="1"/>
</dbReference>
<evidence type="ECO:0000256" key="1">
    <source>
        <dbReference type="SAM" id="MobiDB-lite"/>
    </source>
</evidence>
<keyword evidence="2" id="KW-0732">Signal</keyword>
<gene>
    <name evidence="3" type="ORF">D8I30_11585</name>
</gene>
<dbReference type="EMBL" id="CP032707">
    <property type="protein sequence ID" value="AYG95747.1"/>
    <property type="molecule type" value="Genomic_DNA"/>
</dbReference>
<dbReference type="RefSeq" id="WP_121482881.1">
    <property type="nucleotide sequence ID" value="NZ_CP032707.1"/>
</dbReference>
<proteinExistence type="predicted"/>
<reference evidence="3 4" key="1">
    <citation type="submission" date="2018-10" db="EMBL/GenBank/DDBJ databases">
        <title>Complete genome sequence of Brevundimonas naejangsanensis BRV3.</title>
        <authorList>
            <person name="Berrios L."/>
            <person name="Ely B."/>
        </authorList>
    </citation>
    <scope>NUCLEOTIDE SEQUENCE [LARGE SCALE GENOMIC DNA]</scope>
    <source>
        <strain evidence="3 4">BRV3</strain>
    </source>
</reference>
<feature type="region of interest" description="Disordered" evidence="1">
    <location>
        <begin position="24"/>
        <end position="90"/>
    </location>
</feature>
<dbReference type="Proteomes" id="UP000276984">
    <property type="component" value="Chromosome"/>
</dbReference>
<protein>
    <submittedName>
        <fullName evidence="3">Uncharacterized protein</fullName>
    </submittedName>
</protein>